<evidence type="ECO:0000313" key="2">
    <source>
        <dbReference type="EMBL" id="SPF31624.1"/>
    </source>
</evidence>
<protein>
    <submittedName>
        <fullName evidence="2">Uncharacterized protein</fullName>
    </submittedName>
</protein>
<name>A0A2U3JW37_9BACT</name>
<dbReference type="AlphaFoldDB" id="A0A2U3JW37"/>
<organism evidence="2 3">
    <name type="scientific">Candidatus Sulfotelmatobacter kueseliae</name>
    <dbReference type="NCBI Taxonomy" id="2042962"/>
    <lineage>
        <taxon>Bacteria</taxon>
        <taxon>Pseudomonadati</taxon>
        <taxon>Acidobacteriota</taxon>
        <taxon>Terriglobia</taxon>
        <taxon>Terriglobales</taxon>
        <taxon>Candidatus Korobacteraceae</taxon>
        <taxon>Candidatus Sulfotelmatobacter</taxon>
    </lineage>
</organism>
<feature type="coiled-coil region" evidence="1">
    <location>
        <begin position="2"/>
        <end position="36"/>
    </location>
</feature>
<dbReference type="EMBL" id="OMOD01000002">
    <property type="protein sequence ID" value="SPF31624.1"/>
    <property type="molecule type" value="Genomic_DNA"/>
</dbReference>
<accession>A0A2U3JW37</accession>
<gene>
    <name evidence="2" type="ORF">SBA1_100080</name>
</gene>
<reference evidence="3" key="1">
    <citation type="submission" date="2018-02" db="EMBL/GenBank/DDBJ databases">
        <authorList>
            <person name="Hausmann B."/>
        </authorList>
    </citation>
    <scope>NUCLEOTIDE SEQUENCE [LARGE SCALE GENOMIC DNA]</scope>
    <source>
        <strain evidence="3">Peat soil MAG SbA1</strain>
    </source>
</reference>
<proteinExistence type="predicted"/>
<keyword evidence="1" id="KW-0175">Coiled coil</keyword>
<dbReference type="Proteomes" id="UP000238701">
    <property type="component" value="Unassembled WGS sequence"/>
</dbReference>
<evidence type="ECO:0000313" key="3">
    <source>
        <dbReference type="Proteomes" id="UP000238701"/>
    </source>
</evidence>
<evidence type="ECO:0000256" key="1">
    <source>
        <dbReference type="SAM" id="Coils"/>
    </source>
</evidence>
<sequence>MEDSFKAALHQAQGELETLEQRRSVLLRLIQNLKELSEDEAYELTPPPGYVPQGLTEEIRTILSITTVHLTPMEIRDSLITRGFKASSPKNLLINVHTVISRLHDARELSVAQKDGKPAYKRSEQITALAQLANIDPNLLPEEVRAIVKPPLTPGEAKRRMESLRPKK</sequence>